<dbReference type="Gene3D" id="1.10.340.30">
    <property type="entry name" value="Hypothetical protein, domain 2"/>
    <property type="match status" value="1"/>
</dbReference>
<evidence type="ECO:0000256" key="2">
    <source>
        <dbReference type="ARBA" id="ARBA00023204"/>
    </source>
</evidence>
<dbReference type="GO" id="GO:0032131">
    <property type="term" value="F:alkylated DNA binding"/>
    <property type="evidence" value="ECO:0007669"/>
    <property type="project" value="TreeGrafter"/>
</dbReference>
<dbReference type="PANTHER" id="PTHR43003">
    <property type="entry name" value="DNA-3-METHYLADENINE GLYCOSYLASE"/>
    <property type="match status" value="1"/>
</dbReference>
<dbReference type="GO" id="GO:0032993">
    <property type="term" value="C:protein-DNA complex"/>
    <property type="evidence" value="ECO:0007669"/>
    <property type="project" value="TreeGrafter"/>
</dbReference>
<accession>A0AA42BMA5</accession>
<reference evidence="3" key="1">
    <citation type="submission" date="2022-07" db="EMBL/GenBank/DDBJ databases">
        <title>Characterization of the Novel Bacterium Alteromonas immobilis LMIT006 and Alteromonas gregis LMIT007.</title>
        <authorList>
            <person name="Lin X."/>
        </authorList>
    </citation>
    <scope>NUCLEOTIDE SEQUENCE</scope>
    <source>
        <strain evidence="3">LMIT007</strain>
    </source>
</reference>
<evidence type="ECO:0008006" key="5">
    <source>
        <dbReference type="Google" id="ProtNLM"/>
    </source>
</evidence>
<keyword evidence="4" id="KW-1185">Reference proteome</keyword>
<keyword evidence="1" id="KW-0227">DNA damage</keyword>
<proteinExistence type="predicted"/>
<dbReference type="GO" id="GO:0008725">
    <property type="term" value="F:DNA-3-methyladenine glycosylase activity"/>
    <property type="evidence" value="ECO:0007669"/>
    <property type="project" value="TreeGrafter"/>
</dbReference>
<sequence length="294" mass="33241">MSQLCVINCFADYHWPSVRDFLARRVIGSLEHVGDVTYSRQVAEGTLVAEYVPSENKFLVKLLEETDMTESHGLLHYRTNMIRVLGCLTPWNEVRDALVLAGVPRQRIHHGLSIVGVWSPFEALLRAICGQQVSVMAAVTQVNRVVALALQTQAALRLAAKPTTVAVDDEPNSICRGIPALDIFVRTDFSSLKMPERRKQTLIDSIMWWQQNMPETDSALDSLLTVKGIGPWTVNYVRLRGFAETDVMLDNDLIVRQQLDKHALNTSAAKPWRSYLCLLLWEWSTLEKQQKKEG</sequence>
<dbReference type="GO" id="GO:0005737">
    <property type="term" value="C:cytoplasm"/>
    <property type="evidence" value="ECO:0007669"/>
    <property type="project" value="TreeGrafter"/>
</dbReference>
<organism evidence="3 4">
    <name type="scientific">Opacimonas viscosa</name>
    <dbReference type="NCBI Taxonomy" id="2961944"/>
    <lineage>
        <taxon>Bacteria</taxon>
        <taxon>Pseudomonadati</taxon>
        <taxon>Pseudomonadota</taxon>
        <taxon>Gammaproteobacteria</taxon>
        <taxon>Alteromonadales</taxon>
        <taxon>Alteromonadaceae</taxon>
        <taxon>Opacimonas</taxon>
    </lineage>
</organism>
<evidence type="ECO:0000313" key="3">
    <source>
        <dbReference type="EMBL" id="MCP3428422.1"/>
    </source>
</evidence>
<dbReference type="PANTHER" id="PTHR43003:SF13">
    <property type="entry name" value="DNA-3-METHYLADENINE GLYCOSYLASE 2"/>
    <property type="match status" value="1"/>
</dbReference>
<dbReference type="RefSeq" id="WP_254099690.1">
    <property type="nucleotide sequence ID" value="NZ_JANATA010000007.1"/>
</dbReference>
<keyword evidence="2" id="KW-0234">DNA repair</keyword>
<evidence type="ECO:0000313" key="4">
    <source>
        <dbReference type="Proteomes" id="UP001165413"/>
    </source>
</evidence>
<evidence type="ECO:0000256" key="1">
    <source>
        <dbReference type="ARBA" id="ARBA00022763"/>
    </source>
</evidence>
<dbReference type="AlphaFoldDB" id="A0AA42BMA5"/>
<name>A0AA42BMA5_9ALTE</name>
<dbReference type="GO" id="GO:0006285">
    <property type="term" value="P:base-excision repair, AP site formation"/>
    <property type="evidence" value="ECO:0007669"/>
    <property type="project" value="TreeGrafter"/>
</dbReference>
<dbReference type="GO" id="GO:0006307">
    <property type="term" value="P:DNA alkylation repair"/>
    <property type="evidence" value="ECO:0007669"/>
    <property type="project" value="TreeGrafter"/>
</dbReference>
<dbReference type="EMBL" id="JANATA010000007">
    <property type="protein sequence ID" value="MCP3428422.1"/>
    <property type="molecule type" value="Genomic_DNA"/>
</dbReference>
<dbReference type="InterPro" id="IPR011257">
    <property type="entry name" value="DNA_glycosylase"/>
</dbReference>
<protein>
    <recommendedName>
        <fullName evidence="5">DNA-3-methyladenine glycosylase II</fullName>
    </recommendedName>
</protein>
<dbReference type="GO" id="GO:0043916">
    <property type="term" value="F:DNA-7-methylguanine glycosylase activity"/>
    <property type="evidence" value="ECO:0007669"/>
    <property type="project" value="TreeGrafter"/>
</dbReference>
<dbReference type="SUPFAM" id="SSF48150">
    <property type="entry name" value="DNA-glycosylase"/>
    <property type="match status" value="1"/>
</dbReference>
<dbReference type="Proteomes" id="UP001165413">
    <property type="component" value="Unassembled WGS sequence"/>
</dbReference>
<gene>
    <name evidence="3" type="ORF">NLF92_05625</name>
</gene>
<comment type="caution">
    <text evidence="3">The sequence shown here is derived from an EMBL/GenBank/DDBJ whole genome shotgun (WGS) entry which is preliminary data.</text>
</comment>
<dbReference type="InterPro" id="IPR051912">
    <property type="entry name" value="Alkylbase_DNA_Glycosylase/TA"/>
</dbReference>